<accession>A0A420EMB2</accession>
<dbReference type="OrthoDB" id="7629232at2"/>
<evidence type="ECO:0000313" key="3">
    <source>
        <dbReference type="EMBL" id="RKF21857.1"/>
    </source>
</evidence>
<feature type="compositionally biased region" description="Pro residues" evidence="1">
    <location>
        <begin position="29"/>
        <end position="55"/>
    </location>
</feature>
<name>A0A420EMB2_9SPHN</name>
<gene>
    <name evidence="3" type="ORF">D6851_07530</name>
</gene>
<reference evidence="3 4" key="1">
    <citation type="submission" date="2018-09" db="EMBL/GenBank/DDBJ databases">
        <title>Altererythrobacter spongiae sp. nov., isolated from a marine sponge.</title>
        <authorList>
            <person name="Zhuang L."/>
            <person name="Luo L."/>
        </authorList>
    </citation>
    <scope>NUCLEOTIDE SEQUENCE [LARGE SCALE GENOMIC DNA]</scope>
    <source>
        <strain evidence="3 4">HN-Y73</strain>
    </source>
</reference>
<organism evidence="3 4">
    <name type="scientific">Altericroceibacterium spongiae</name>
    <dbReference type="NCBI Taxonomy" id="2320269"/>
    <lineage>
        <taxon>Bacteria</taxon>
        <taxon>Pseudomonadati</taxon>
        <taxon>Pseudomonadota</taxon>
        <taxon>Alphaproteobacteria</taxon>
        <taxon>Sphingomonadales</taxon>
        <taxon>Erythrobacteraceae</taxon>
        <taxon>Altericroceibacterium</taxon>
    </lineage>
</organism>
<feature type="region of interest" description="Disordered" evidence="1">
    <location>
        <begin position="29"/>
        <end position="81"/>
    </location>
</feature>
<dbReference type="EMBL" id="RAPF01000003">
    <property type="protein sequence ID" value="RKF21857.1"/>
    <property type="molecule type" value="Genomic_DNA"/>
</dbReference>
<keyword evidence="2" id="KW-0732">Signal</keyword>
<evidence type="ECO:0000256" key="1">
    <source>
        <dbReference type="SAM" id="MobiDB-lite"/>
    </source>
</evidence>
<keyword evidence="4" id="KW-1185">Reference proteome</keyword>
<feature type="chain" id="PRO_5019503757" evidence="2">
    <location>
        <begin position="27"/>
        <end position="186"/>
    </location>
</feature>
<dbReference type="Proteomes" id="UP000284395">
    <property type="component" value="Unassembled WGS sequence"/>
</dbReference>
<evidence type="ECO:0000256" key="2">
    <source>
        <dbReference type="SAM" id="SignalP"/>
    </source>
</evidence>
<dbReference type="AlphaFoldDB" id="A0A420EMB2"/>
<dbReference type="PROSITE" id="PS51257">
    <property type="entry name" value="PROKAR_LIPOPROTEIN"/>
    <property type="match status" value="1"/>
</dbReference>
<sequence>MNKRSFSLTLPLALPLLMLGACVPQVEPPAPAPTPAPAPAPPPPSSTPIPQPPPRQTTYDNWMDAPQTPGDWSYRQSGTGSVASFGENPSAPVFSLRCDRASETVSLIRAGQAGTAVPMQIQTETAQKSFRAAPVADGLQARLAARDPFLDAMAFSKGRFAVGVSGLPQLFIPAWPEVTRVIEDCR</sequence>
<proteinExistence type="predicted"/>
<dbReference type="RefSeq" id="WP_120324265.1">
    <property type="nucleotide sequence ID" value="NZ_RAPF01000003.1"/>
</dbReference>
<evidence type="ECO:0000313" key="4">
    <source>
        <dbReference type="Proteomes" id="UP000284395"/>
    </source>
</evidence>
<feature type="signal peptide" evidence="2">
    <location>
        <begin position="1"/>
        <end position="26"/>
    </location>
</feature>
<protein>
    <submittedName>
        <fullName evidence="3">Uncharacterized protein</fullName>
    </submittedName>
</protein>
<comment type="caution">
    <text evidence="3">The sequence shown here is derived from an EMBL/GenBank/DDBJ whole genome shotgun (WGS) entry which is preliminary data.</text>
</comment>